<dbReference type="InterPro" id="IPR050553">
    <property type="entry name" value="Thioredoxin_ResA/DsbE_sf"/>
</dbReference>
<evidence type="ECO:0000313" key="3">
    <source>
        <dbReference type="Proteomes" id="UP000316426"/>
    </source>
</evidence>
<reference evidence="2 3" key="1">
    <citation type="submission" date="2019-02" db="EMBL/GenBank/DDBJ databases">
        <title>Deep-cultivation of Planctomycetes and their phenomic and genomic characterization uncovers novel biology.</title>
        <authorList>
            <person name="Wiegand S."/>
            <person name="Jogler M."/>
            <person name="Boedeker C."/>
            <person name="Pinto D."/>
            <person name="Vollmers J."/>
            <person name="Rivas-Marin E."/>
            <person name="Kohn T."/>
            <person name="Peeters S.H."/>
            <person name="Heuer A."/>
            <person name="Rast P."/>
            <person name="Oberbeckmann S."/>
            <person name="Bunk B."/>
            <person name="Jeske O."/>
            <person name="Meyerdierks A."/>
            <person name="Storesund J.E."/>
            <person name="Kallscheuer N."/>
            <person name="Luecker S."/>
            <person name="Lage O.M."/>
            <person name="Pohl T."/>
            <person name="Merkel B.J."/>
            <person name="Hornburger P."/>
            <person name="Mueller R.-W."/>
            <person name="Bruemmer F."/>
            <person name="Labrenz M."/>
            <person name="Spormann A.M."/>
            <person name="Op den Camp H."/>
            <person name="Overmann J."/>
            <person name="Amann R."/>
            <person name="Jetten M.S.M."/>
            <person name="Mascher T."/>
            <person name="Medema M.H."/>
            <person name="Devos D.P."/>
            <person name="Kaster A.-K."/>
            <person name="Ovreas L."/>
            <person name="Rohde M."/>
            <person name="Galperin M.Y."/>
            <person name="Jogler C."/>
        </authorList>
    </citation>
    <scope>NUCLEOTIDE SEQUENCE [LARGE SCALE GENOMIC DNA]</scope>
    <source>
        <strain evidence="2 3">Spa11</strain>
    </source>
</reference>
<sequence>MTQTASGKRRSKLEGLAGLGMALLAAIAGAVLVERLTRPGEGGERIGPLPLPELLVEGWLNIDGAAPPTRESLAGRHVVLYFWSTDCLPCLQTLPSLARFNERWQERGVEVVALASDPSSRVGAVEAAIRRVQGMDWPVAYGAGMVFNQLGVNATPTYLLFDKKGVGVWRGHSVQGLEDELSLRL</sequence>
<evidence type="ECO:0000313" key="2">
    <source>
        <dbReference type="EMBL" id="QDV72151.1"/>
    </source>
</evidence>
<dbReference type="InterPro" id="IPR036249">
    <property type="entry name" value="Thioredoxin-like_sf"/>
</dbReference>
<dbReference type="PROSITE" id="PS51352">
    <property type="entry name" value="THIOREDOXIN_2"/>
    <property type="match status" value="1"/>
</dbReference>
<dbReference type="CDD" id="cd02966">
    <property type="entry name" value="TlpA_like_family"/>
    <property type="match status" value="1"/>
</dbReference>
<dbReference type="Proteomes" id="UP000316426">
    <property type="component" value="Chromosome"/>
</dbReference>
<dbReference type="PANTHER" id="PTHR42852:SF13">
    <property type="entry name" value="PROTEIN DIPZ"/>
    <property type="match status" value="1"/>
</dbReference>
<dbReference type="Pfam" id="PF08534">
    <property type="entry name" value="Redoxin"/>
    <property type="match status" value="1"/>
</dbReference>
<gene>
    <name evidence="2" type="primary">resA_1</name>
    <name evidence="2" type="ORF">Spa11_03230</name>
</gene>
<dbReference type="PANTHER" id="PTHR42852">
    <property type="entry name" value="THIOL:DISULFIDE INTERCHANGE PROTEIN DSBE"/>
    <property type="match status" value="1"/>
</dbReference>
<dbReference type="GO" id="GO:0016491">
    <property type="term" value="F:oxidoreductase activity"/>
    <property type="evidence" value="ECO:0007669"/>
    <property type="project" value="InterPro"/>
</dbReference>
<dbReference type="EMBL" id="CP036349">
    <property type="protein sequence ID" value="QDV72151.1"/>
    <property type="molecule type" value="Genomic_DNA"/>
</dbReference>
<accession>A0A518K2X7</accession>
<evidence type="ECO:0000259" key="1">
    <source>
        <dbReference type="PROSITE" id="PS51352"/>
    </source>
</evidence>
<dbReference type="Gene3D" id="3.40.30.10">
    <property type="entry name" value="Glutaredoxin"/>
    <property type="match status" value="1"/>
</dbReference>
<organism evidence="2 3">
    <name type="scientific">Botrimarina mediterranea</name>
    <dbReference type="NCBI Taxonomy" id="2528022"/>
    <lineage>
        <taxon>Bacteria</taxon>
        <taxon>Pseudomonadati</taxon>
        <taxon>Planctomycetota</taxon>
        <taxon>Planctomycetia</taxon>
        <taxon>Pirellulales</taxon>
        <taxon>Lacipirellulaceae</taxon>
        <taxon>Botrimarina</taxon>
    </lineage>
</organism>
<name>A0A518K2X7_9BACT</name>
<keyword evidence="3" id="KW-1185">Reference proteome</keyword>
<dbReference type="InterPro" id="IPR013740">
    <property type="entry name" value="Redoxin"/>
</dbReference>
<feature type="domain" description="Thioredoxin" evidence="1">
    <location>
        <begin position="55"/>
        <end position="185"/>
    </location>
</feature>
<proteinExistence type="predicted"/>
<dbReference type="AlphaFoldDB" id="A0A518K2X7"/>
<dbReference type="InterPro" id="IPR013766">
    <property type="entry name" value="Thioredoxin_domain"/>
</dbReference>
<dbReference type="SUPFAM" id="SSF52833">
    <property type="entry name" value="Thioredoxin-like"/>
    <property type="match status" value="1"/>
</dbReference>
<dbReference type="KEGG" id="bmei:Spa11_03230"/>
<protein>
    <submittedName>
        <fullName evidence="2">Thiol-disulfide oxidoreductase ResA</fullName>
    </submittedName>
</protein>